<feature type="domain" description="FlgD/Vpr Ig-like" evidence="6">
    <location>
        <begin position="112"/>
        <end position="176"/>
    </location>
</feature>
<dbReference type="OrthoDB" id="9785233at2"/>
<name>A0A0A0M9N9_9GAMM</name>
<evidence type="ECO:0000256" key="4">
    <source>
        <dbReference type="ARBA" id="ARBA00024746"/>
    </source>
</evidence>
<dbReference type="InterPro" id="IPR005648">
    <property type="entry name" value="FlgD"/>
</dbReference>
<evidence type="ECO:0000259" key="6">
    <source>
        <dbReference type="Pfam" id="PF13860"/>
    </source>
</evidence>
<dbReference type="Pfam" id="PF13861">
    <property type="entry name" value="FLgD_tudor"/>
    <property type="match status" value="1"/>
</dbReference>
<keyword evidence="8" id="KW-0969">Cilium</keyword>
<dbReference type="RefSeq" id="WP_027069440.1">
    <property type="nucleotide sequence ID" value="NZ_AUHT01000006.1"/>
</dbReference>
<keyword evidence="9" id="KW-1185">Reference proteome</keyword>
<proteinExistence type="inferred from homology"/>
<evidence type="ECO:0000313" key="9">
    <source>
        <dbReference type="Proteomes" id="UP000030003"/>
    </source>
</evidence>
<evidence type="ECO:0000313" key="8">
    <source>
        <dbReference type="EMBL" id="KGO98722.1"/>
    </source>
</evidence>
<gene>
    <name evidence="8" type="primary">flgD</name>
    <name evidence="8" type="ORF">N791_13560</name>
</gene>
<evidence type="ECO:0000256" key="2">
    <source>
        <dbReference type="ARBA" id="ARBA00016013"/>
    </source>
</evidence>
<comment type="function">
    <text evidence="4 5">Required for flagellar hook formation. May act as a scaffolding protein.</text>
</comment>
<dbReference type="Pfam" id="PF13860">
    <property type="entry name" value="FlgD_ig"/>
    <property type="match status" value="1"/>
</dbReference>
<keyword evidence="8" id="KW-0966">Cell projection</keyword>
<evidence type="ECO:0000256" key="3">
    <source>
        <dbReference type="ARBA" id="ARBA00022795"/>
    </source>
</evidence>
<keyword evidence="3 5" id="KW-1005">Bacterial flagellum biogenesis</keyword>
<dbReference type="GO" id="GO:0044781">
    <property type="term" value="P:bacterial-type flagellum organization"/>
    <property type="evidence" value="ECO:0007669"/>
    <property type="project" value="UniProtKB-UniRule"/>
</dbReference>
<dbReference type="STRING" id="1385515.GCA_000423325_00987"/>
<dbReference type="Proteomes" id="UP000030003">
    <property type="component" value="Unassembled WGS sequence"/>
</dbReference>
<organism evidence="8 9">
    <name type="scientific">Lysobacter defluvii IMMIB APB-9 = DSM 18482</name>
    <dbReference type="NCBI Taxonomy" id="1385515"/>
    <lineage>
        <taxon>Bacteria</taxon>
        <taxon>Pseudomonadati</taxon>
        <taxon>Pseudomonadota</taxon>
        <taxon>Gammaproteobacteria</taxon>
        <taxon>Lysobacterales</taxon>
        <taxon>Lysobacteraceae</taxon>
        <taxon>Novilysobacter</taxon>
    </lineage>
</organism>
<evidence type="ECO:0000256" key="1">
    <source>
        <dbReference type="ARBA" id="ARBA00010577"/>
    </source>
</evidence>
<sequence>MTAIGSTRNDNPWGALAAQAPQRDTNLGQADFLRLMTEQLKHQDPLNPLDNTQFLGQLAQFSTVQGIGDMQAAMGSMASVMESDQALRAAALVGHDALVDAETVGLAKGAGMSGEILADASGPLTVEIVDAAGATVRRLELESDGADPVPFAWDGRADDGSVAPAGEYTIRATAGAGEDTRSLQARLAAKVESVSIEATGLVLNLEGLGSHPLSSVRRVG</sequence>
<dbReference type="InterPro" id="IPR025963">
    <property type="entry name" value="FLgD_Tudor"/>
</dbReference>
<dbReference type="Gene3D" id="2.30.30.910">
    <property type="match status" value="1"/>
</dbReference>
<feature type="domain" description="FlgD Tudor-like" evidence="7">
    <location>
        <begin position="84"/>
        <end position="217"/>
    </location>
</feature>
<dbReference type="InterPro" id="IPR025965">
    <property type="entry name" value="FlgD/Vpr_Ig-like"/>
</dbReference>
<comment type="similarity">
    <text evidence="1 5">Belongs to the FlgD family.</text>
</comment>
<dbReference type="Gene3D" id="2.60.40.4070">
    <property type="match status" value="1"/>
</dbReference>
<evidence type="ECO:0000259" key="7">
    <source>
        <dbReference type="Pfam" id="PF13861"/>
    </source>
</evidence>
<evidence type="ECO:0000256" key="5">
    <source>
        <dbReference type="RuleBase" id="RU362076"/>
    </source>
</evidence>
<dbReference type="EMBL" id="AVBH01000054">
    <property type="protein sequence ID" value="KGO98722.1"/>
    <property type="molecule type" value="Genomic_DNA"/>
</dbReference>
<dbReference type="Pfam" id="PF03963">
    <property type="entry name" value="FlgD"/>
    <property type="match status" value="1"/>
</dbReference>
<accession>A0A0A0M9N9</accession>
<comment type="caution">
    <text evidence="8">The sequence shown here is derived from an EMBL/GenBank/DDBJ whole genome shotgun (WGS) entry which is preliminary data.</text>
</comment>
<keyword evidence="8" id="KW-0282">Flagellum</keyword>
<dbReference type="eggNOG" id="COG1843">
    <property type="taxonomic scope" value="Bacteria"/>
</dbReference>
<protein>
    <recommendedName>
        <fullName evidence="2 5">Basal-body rod modification protein FlgD</fullName>
    </recommendedName>
</protein>
<dbReference type="AlphaFoldDB" id="A0A0A0M9N9"/>
<reference evidence="8 9" key="1">
    <citation type="submission" date="2013-08" db="EMBL/GenBank/DDBJ databases">
        <title>Genomic analysis of Lysobacter defluvii.</title>
        <authorList>
            <person name="Wang Q."/>
            <person name="Wang G."/>
        </authorList>
    </citation>
    <scope>NUCLEOTIDE SEQUENCE [LARGE SCALE GENOMIC DNA]</scope>
    <source>
        <strain evidence="8 9">IMMIB APB-9</strain>
    </source>
</reference>